<keyword evidence="2" id="KW-1185">Reference proteome</keyword>
<dbReference type="Proteomes" id="UP000634136">
    <property type="component" value="Unassembled WGS sequence"/>
</dbReference>
<reference evidence="1" key="1">
    <citation type="submission" date="2020-09" db="EMBL/GenBank/DDBJ databases">
        <title>Genome-Enabled Discovery of Anthraquinone Biosynthesis in Senna tora.</title>
        <authorList>
            <person name="Kang S.-H."/>
            <person name="Pandey R.P."/>
            <person name="Lee C.-M."/>
            <person name="Sim J.-S."/>
            <person name="Jeong J.-T."/>
            <person name="Choi B.-S."/>
            <person name="Jung M."/>
            <person name="Ginzburg D."/>
            <person name="Zhao K."/>
            <person name="Won S.Y."/>
            <person name="Oh T.-J."/>
            <person name="Yu Y."/>
            <person name="Kim N.-H."/>
            <person name="Lee O.R."/>
            <person name="Lee T.-H."/>
            <person name="Bashyal P."/>
            <person name="Kim T.-S."/>
            <person name="Lee W.-H."/>
            <person name="Kawkins C."/>
            <person name="Kim C.-K."/>
            <person name="Kim J.S."/>
            <person name="Ahn B.O."/>
            <person name="Rhee S.Y."/>
            <person name="Sohng J.K."/>
        </authorList>
    </citation>
    <scope>NUCLEOTIDE SEQUENCE</scope>
    <source>
        <tissue evidence="1">Leaf</tissue>
    </source>
</reference>
<dbReference type="AlphaFoldDB" id="A0A834WGA9"/>
<proteinExistence type="predicted"/>
<evidence type="ECO:0000313" key="1">
    <source>
        <dbReference type="EMBL" id="KAF7821692.1"/>
    </source>
</evidence>
<comment type="caution">
    <text evidence="1">The sequence shown here is derived from an EMBL/GenBank/DDBJ whole genome shotgun (WGS) entry which is preliminary data.</text>
</comment>
<organism evidence="1 2">
    <name type="scientific">Senna tora</name>
    <dbReference type="NCBI Taxonomy" id="362788"/>
    <lineage>
        <taxon>Eukaryota</taxon>
        <taxon>Viridiplantae</taxon>
        <taxon>Streptophyta</taxon>
        <taxon>Embryophyta</taxon>
        <taxon>Tracheophyta</taxon>
        <taxon>Spermatophyta</taxon>
        <taxon>Magnoliopsida</taxon>
        <taxon>eudicotyledons</taxon>
        <taxon>Gunneridae</taxon>
        <taxon>Pentapetalae</taxon>
        <taxon>rosids</taxon>
        <taxon>fabids</taxon>
        <taxon>Fabales</taxon>
        <taxon>Fabaceae</taxon>
        <taxon>Caesalpinioideae</taxon>
        <taxon>Cassia clade</taxon>
        <taxon>Senna</taxon>
    </lineage>
</organism>
<accession>A0A834WGA9</accession>
<protein>
    <submittedName>
        <fullName evidence="1">Uncharacterized protein</fullName>
    </submittedName>
</protein>
<name>A0A834WGA9_9FABA</name>
<gene>
    <name evidence="1" type="ORF">G2W53_027147</name>
</gene>
<sequence length="109" mass="12075">MIASFMALNPWIQVSLSSVRSFTLLEKSLHLIPTQFKLLFDATSALQLDASLQPSTLQLDGAVRERIDAGAVREGESFWLSCFSFLVLAFDFFPNRFLAISFGSCCGFA</sequence>
<dbReference type="EMBL" id="JAAIUW010000008">
    <property type="protein sequence ID" value="KAF7821692.1"/>
    <property type="molecule type" value="Genomic_DNA"/>
</dbReference>
<evidence type="ECO:0000313" key="2">
    <source>
        <dbReference type="Proteomes" id="UP000634136"/>
    </source>
</evidence>